<feature type="transmembrane region" description="Helical" evidence="5">
    <location>
        <begin position="6"/>
        <end position="24"/>
    </location>
</feature>
<feature type="domain" description="NnrU" evidence="6">
    <location>
        <begin position="3"/>
        <end position="191"/>
    </location>
</feature>
<feature type="transmembrane region" description="Helical" evidence="5">
    <location>
        <begin position="126"/>
        <end position="144"/>
    </location>
</feature>
<dbReference type="OrthoDB" id="5293641at2"/>
<keyword evidence="2 5" id="KW-0812">Transmembrane</keyword>
<dbReference type="AlphaFoldDB" id="A0A060HZQ5"/>
<dbReference type="KEGG" id="rei:IE4771_CH03371"/>
<keyword evidence="4 5" id="KW-0472">Membrane</keyword>
<gene>
    <name evidence="7" type="ORF">IE4771_CH03371</name>
</gene>
<evidence type="ECO:0000256" key="2">
    <source>
        <dbReference type="ARBA" id="ARBA00022692"/>
    </source>
</evidence>
<dbReference type="EMBL" id="CP006986">
    <property type="protein sequence ID" value="AIC28453.1"/>
    <property type="molecule type" value="Genomic_DNA"/>
</dbReference>
<dbReference type="Pfam" id="PF07298">
    <property type="entry name" value="NnrU"/>
    <property type="match status" value="1"/>
</dbReference>
<evidence type="ECO:0000256" key="3">
    <source>
        <dbReference type="ARBA" id="ARBA00022989"/>
    </source>
</evidence>
<evidence type="ECO:0000313" key="8">
    <source>
        <dbReference type="Proteomes" id="UP000027180"/>
    </source>
</evidence>
<dbReference type="InterPro" id="IPR009915">
    <property type="entry name" value="NnrU_dom"/>
</dbReference>
<dbReference type="GO" id="GO:0016020">
    <property type="term" value="C:membrane"/>
    <property type="evidence" value="ECO:0007669"/>
    <property type="project" value="UniProtKB-SubCell"/>
</dbReference>
<evidence type="ECO:0000313" key="7">
    <source>
        <dbReference type="EMBL" id="AIC28453.1"/>
    </source>
</evidence>
<evidence type="ECO:0000256" key="4">
    <source>
        <dbReference type="ARBA" id="ARBA00023136"/>
    </source>
</evidence>
<keyword evidence="3 5" id="KW-1133">Transmembrane helix</keyword>
<name>A0A060HZQ5_RHIET</name>
<protein>
    <submittedName>
        <fullName evidence="7">NnrU family protein</fullName>
    </submittedName>
</protein>
<evidence type="ECO:0000256" key="5">
    <source>
        <dbReference type="SAM" id="Phobius"/>
    </source>
</evidence>
<dbReference type="RefSeq" id="WP_038690523.1">
    <property type="nucleotide sequence ID" value="NZ_CP006986.1"/>
</dbReference>
<comment type="subcellular location">
    <subcellularLocation>
        <location evidence="1">Membrane</location>
        <topology evidence="1">Multi-pass membrane protein</topology>
    </subcellularLocation>
</comment>
<evidence type="ECO:0000256" key="1">
    <source>
        <dbReference type="ARBA" id="ARBA00004141"/>
    </source>
</evidence>
<feature type="transmembrane region" description="Helical" evidence="5">
    <location>
        <begin position="165"/>
        <end position="183"/>
    </location>
</feature>
<proteinExistence type="predicted"/>
<dbReference type="HOGENOM" id="CLU_104582_1_0_5"/>
<feature type="transmembrane region" description="Helical" evidence="5">
    <location>
        <begin position="36"/>
        <end position="57"/>
    </location>
</feature>
<accession>A0A060HZQ5</accession>
<evidence type="ECO:0000259" key="6">
    <source>
        <dbReference type="Pfam" id="PF07298"/>
    </source>
</evidence>
<reference evidence="7 8" key="1">
    <citation type="submission" date="2013-12" db="EMBL/GenBank/DDBJ databases">
        <title>Complete genome sequence of Rhizobium etli bv. mimosae IE4771.</title>
        <authorList>
            <person name="Bustos P."/>
            <person name="Santamaria R.I."/>
            <person name="Lozano L."/>
            <person name="Ormeno-Orrillo E."/>
            <person name="Rogel M.A."/>
            <person name="Romero D."/>
            <person name="Cevallos M.A."/>
            <person name="Martinez-Romero E."/>
            <person name="Gonzalez V."/>
        </authorList>
    </citation>
    <scope>NUCLEOTIDE SEQUENCE [LARGE SCALE GENOMIC DNA]</scope>
    <source>
        <strain evidence="7 8">IE4771</strain>
    </source>
</reference>
<sequence length="194" mass="21400">MTLLIIGIILFLGVHLVRVVAPGFRQSMIASFGERGWRAGYSIASILTLILLIYGFGQARQVTGMLYNPPVWTAHIAITLMLIAMICLVASLLPAGHIATKTKHPMVLSVKIWALAHLLANGETSSVLLFAAFLAWGVILRISLKRRERAGEITLRPFVSAKYDLYAVFIGVVAWALIIWKLHEWLIGVSPLVM</sequence>
<dbReference type="Proteomes" id="UP000027180">
    <property type="component" value="Chromosome"/>
</dbReference>
<organism evidence="7 8">
    <name type="scientific">Rhizobium etli bv. mimosae str. IE4771</name>
    <dbReference type="NCBI Taxonomy" id="1432050"/>
    <lineage>
        <taxon>Bacteria</taxon>
        <taxon>Pseudomonadati</taxon>
        <taxon>Pseudomonadota</taxon>
        <taxon>Alphaproteobacteria</taxon>
        <taxon>Hyphomicrobiales</taxon>
        <taxon>Rhizobiaceae</taxon>
        <taxon>Rhizobium/Agrobacterium group</taxon>
        <taxon>Rhizobium</taxon>
    </lineage>
</organism>
<feature type="transmembrane region" description="Helical" evidence="5">
    <location>
        <begin position="72"/>
        <end position="93"/>
    </location>
</feature>